<reference evidence="2" key="1">
    <citation type="submission" date="2022-01" db="EMBL/GenBank/DDBJ databases">
        <authorList>
            <person name="King R."/>
        </authorList>
    </citation>
    <scope>NUCLEOTIDE SEQUENCE</scope>
</reference>
<keyword evidence="3" id="KW-1185">Reference proteome</keyword>
<feature type="chain" id="PRO_5040148732" evidence="1">
    <location>
        <begin position="21"/>
        <end position="96"/>
    </location>
</feature>
<accession>A0A9N9MWI4</accession>
<proteinExistence type="predicted"/>
<gene>
    <name evidence="2" type="ORF">CEUTPL_LOCUS13315</name>
</gene>
<evidence type="ECO:0000313" key="3">
    <source>
        <dbReference type="Proteomes" id="UP001152799"/>
    </source>
</evidence>
<feature type="signal peptide" evidence="1">
    <location>
        <begin position="1"/>
        <end position="20"/>
    </location>
</feature>
<evidence type="ECO:0000313" key="2">
    <source>
        <dbReference type="EMBL" id="CAG9772914.1"/>
    </source>
</evidence>
<evidence type="ECO:0000256" key="1">
    <source>
        <dbReference type="SAM" id="SignalP"/>
    </source>
</evidence>
<dbReference type="AlphaFoldDB" id="A0A9N9MWI4"/>
<keyword evidence="1" id="KW-0732">Signal</keyword>
<dbReference type="EMBL" id="OU892284">
    <property type="protein sequence ID" value="CAG9772914.1"/>
    <property type="molecule type" value="Genomic_DNA"/>
</dbReference>
<name>A0A9N9MWI4_9CUCU</name>
<sequence length="96" mass="10555">MQKVYISLLVILSAVAVRSGHDGDWCEDCRPCPREAIICPKGTHPGYADPCQCCLSCVISEGDKCPWKGPEPPSGPVECEDGTECCDWRCSRYCDK</sequence>
<organism evidence="2 3">
    <name type="scientific">Ceutorhynchus assimilis</name>
    <name type="common">cabbage seed weevil</name>
    <dbReference type="NCBI Taxonomy" id="467358"/>
    <lineage>
        <taxon>Eukaryota</taxon>
        <taxon>Metazoa</taxon>
        <taxon>Ecdysozoa</taxon>
        <taxon>Arthropoda</taxon>
        <taxon>Hexapoda</taxon>
        <taxon>Insecta</taxon>
        <taxon>Pterygota</taxon>
        <taxon>Neoptera</taxon>
        <taxon>Endopterygota</taxon>
        <taxon>Coleoptera</taxon>
        <taxon>Polyphaga</taxon>
        <taxon>Cucujiformia</taxon>
        <taxon>Curculionidae</taxon>
        <taxon>Ceutorhynchinae</taxon>
        <taxon>Ceutorhynchus</taxon>
    </lineage>
</organism>
<protein>
    <submittedName>
        <fullName evidence="2">Uncharacterized protein</fullName>
    </submittedName>
</protein>
<dbReference type="Proteomes" id="UP001152799">
    <property type="component" value="Chromosome 8"/>
</dbReference>